<name>A0ABR0EBV8_ZASCE</name>
<protein>
    <submittedName>
        <fullName evidence="3">Uncharacterized protein</fullName>
    </submittedName>
</protein>
<keyword evidence="2" id="KW-0472">Membrane</keyword>
<keyword evidence="1" id="KW-0560">Oxidoreductase</keyword>
<dbReference type="Proteomes" id="UP001305779">
    <property type="component" value="Unassembled WGS sequence"/>
</dbReference>
<evidence type="ECO:0000313" key="4">
    <source>
        <dbReference type="Proteomes" id="UP001305779"/>
    </source>
</evidence>
<keyword evidence="2" id="KW-0812">Transmembrane</keyword>
<evidence type="ECO:0000313" key="3">
    <source>
        <dbReference type="EMBL" id="KAK4498746.1"/>
    </source>
</evidence>
<organism evidence="3 4">
    <name type="scientific">Zasmidium cellare</name>
    <name type="common">Wine cellar mold</name>
    <name type="synonym">Racodium cellare</name>
    <dbReference type="NCBI Taxonomy" id="395010"/>
    <lineage>
        <taxon>Eukaryota</taxon>
        <taxon>Fungi</taxon>
        <taxon>Dikarya</taxon>
        <taxon>Ascomycota</taxon>
        <taxon>Pezizomycotina</taxon>
        <taxon>Dothideomycetes</taxon>
        <taxon>Dothideomycetidae</taxon>
        <taxon>Mycosphaerellales</taxon>
        <taxon>Mycosphaerellaceae</taxon>
        <taxon>Zasmidium</taxon>
    </lineage>
</organism>
<dbReference type="SUPFAM" id="SSF56176">
    <property type="entry name" value="FAD-binding/transporter-associated domain-like"/>
    <property type="match status" value="1"/>
</dbReference>
<dbReference type="InterPro" id="IPR036318">
    <property type="entry name" value="FAD-bd_PCMH-like_sf"/>
</dbReference>
<reference evidence="3 4" key="1">
    <citation type="journal article" date="2023" name="G3 (Bethesda)">
        <title>A chromosome-level genome assembly of Zasmidium syzygii isolated from banana leaves.</title>
        <authorList>
            <person name="van Westerhoven A.C."/>
            <person name="Mehrabi R."/>
            <person name="Talebi R."/>
            <person name="Steentjes M.B.F."/>
            <person name="Corcolon B."/>
            <person name="Chong P.A."/>
            <person name="Kema G.H.J."/>
            <person name="Seidl M.F."/>
        </authorList>
    </citation>
    <scope>NUCLEOTIDE SEQUENCE [LARGE SCALE GENOMIC DNA]</scope>
    <source>
        <strain evidence="3 4">P124</strain>
    </source>
</reference>
<accession>A0ABR0EBV8</accession>
<evidence type="ECO:0000256" key="1">
    <source>
        <dbReference type="ARBA" id="ARBA00023002"/>
    </source>
</evidence>
<gene>
    <name evidence="3" type="ORF">PRZ48_009256</name>
</gene>
<evidence type="ECO:0000256" key="2">
    <source>
        <dbReference type="SAM" id="Phobius"/>
    </source>
</evidence>
<dbReference type="InterPro" id="IPR040165">
    <property type="entry name" value="Diminuto-like"/>
</dbReference>
<comment type="caution">
    <text evidence="3">The sequence shown here is derived from an EMBL/GenBank/DDBJ whole genome shotgun (WGS) entry which is preliminary data.</text>
</comment>
<sequence>MSPSFSPCKIHDAAVAGISSRVRQFHEFGSPFRIYHGTTNSTRKSSRRHDNVVDISRLNLVLSIGKKTAIVEPNVPMDKLVEETLKRGLIPPVVMEFPADLRTHLWGGGCRLDYMDGILFARDHGVVCLGKLVDAVPERTEVKTFSKPWDDWFYINAENMLADASLQTWTEYIPIQDYLFRYERGAFWISKYTYRYFAVPLNRFTRWLLDTYTHTRVMYNALHHSGLSYKYIIQDVAIPYKNTSEFVSYLDINFRNYPLWLCPLRMQGKSPSSGYGLLAEAPTQRVDEKLEIDRPDMMLNFGVWGPGPSKLDDFVAWNKAFESELRNLGGQKWLYAHTYYTEDDFWSTYGNRRQYDDLRAKYHASSLPSIYDKVRMREESQTGGWWMWLYVMFWSIWPLAGLYGWVLCVLSEEYLLPRKGLGLPWVPRRKQNRLRPVACCNAEEQK</sequence>
<dbReference type="PANTHER" id="PTHR10801">
    <property type="entry name" value="24-DEHYDROCHOLESTEROL REDUCTASE"/>
    <property type="match status" value="1"/>
</dbReference>
<keyword evidence="4" id="KW-1185">Reference proteome</keyword>
<feature type="transmembrane region" description="Helical" evidence="2">
    <location>
        <begin position="385"/>
        <end position="410"/>
    </location>
</feature>
<proteinExistence type="predicted"/>
<dbReference type="PANTHER" id="PTHR10801:SF0">
    <property type="entry name" value="DELTA(24)-STEROL REDUCTASE"/>
    <property type="match status" value="1"/>
</dbReference>
<dbReference type="EMBL" id="JAXOVC010000007">
    <property type="protein sequence ID" value="KAK4498746.1"/>
    <property type="molecule type" value="Genomic_DNA"/>
</dbReference>
<keyword evidence="2" id="KW-1133">Transmembrane helix</keyword>